<dbReference type="InterPro" id="IPR037066">
    <property type="entry name" value="Plug_dom_sf"/>
</dbReference>
<dbReference type="EMBL" id="AP027041">
    <property type="protein sequence ID" value="BDU18181.1"/>
    <property type="molecule type" value="Genomic_DNA"/>
</dbReference>
<evidence type="ECO:0000313" key="17">
    <source>
        <dbReference type="Proteomes" id="UP001317822"/>
    </source>
</evidence>
<evidence type="ECO:0000256" key="1">
    <source>
        <dbReference type="ARBA" id="ARBA00004571"/>
    </source>
</evidence>
<keyword evidence="3 11" id="KW-1134">Transmembrane beta strand</keyword>
<dbReference type="PANTHER" id="PTHR30069:SF53">
    <property type="entry name" value="COLICIN I RECEPTOR-RELATED"/>
    <property type="match status" value="1"/>
</dbReference>
<keyword evidence="5 13" id="KW-0732">Signal</keyword>
<dbReference type="InterPro" id="IPR036942">
    <property type="entry name" value="Beta-barrel_TonB_sf"/>
</dbReference>
<evidence type="ECO:0000256" key="7">
    <source>
        <dbReference type="ARBA" id="ARBA00023077"/>
    </source>
</evidence>
<protein>
    <submittedName>
        <fullName evidence="16">TonB-dependent vitamin B12 receptor</fullName>
    </submittedName>
</protein>
<dbReference type="Pfam" id="PF07715">
    <property type="entry name" value="Plug"/>
    <property type="match status" value="1"/>
</dbReference>
<dbReference type="InterPro" id="IPR010101">
    <property type="entry name" value="B12_transptr_BtuB"/>
</dbReference>
<dbReference type="Gene3D" id="2.40.170.20">
    <property type="entry name" value="TonB-dependent receptor, beta-barrel domain"/>
    <property type="match status" value="1"/>
</dbReference>
<keyword evidence="16" id="KW-0675">Receptor</keyword>
<feature type="domain" description="TonB-dependent receptor plug" evidence="15">
    <location>
        <begin position="48"/>
        <end position="153"/>
    </location>
</feature>
<dbReference type="Proteomes" id="UP001317822">
    <property type="component" value="Chromosome"/>
</dbReference>
<dbReference type="PROSITE" id="PS51257">
    <property type="entry name" value="PROKAR_LIPOPROTEIN"/>
    <property type="match status" value="1"/>
</dbReference>
<organism evidence="16 17">
    <name type="scientific">Lysobacter auxotrophicus</name>
    <dbReference type="NCBI Taxonomy" id="2992573"/>
    <lineage>
        <taxon>Bacteria</taxon>
        <taxon>Pseudomonadati</taxon>
        <taxon>Pseudomonadota</taxon>
        <taxon>Gammaproteobacteria</taxon>
        <taxon>Lysobacterales</taxon>
        <taxon>Lysobacteraceae</taxon>
        <taxon>Lysobacter</taxon>
    </lineage>
</organism>
<dbReference type="NCBIfam" id="TIGR01779">
    <property type="entry name" value="TonB-B12"/>
    <property type="match status" value="1"/>
</dbReference>
<keyword evidence="2 11" id="KW-0813">Transport</keyword>
<proteinExistence type="inferred from homology"/>
<evidence type="ECO:0000256" key="9">
    <source>
        <dbReference type="ARBA" id="ARBA00023136"/>
    </source>
</evidence>
<reference evidence="16 17" key="1">
    <citation type="journal article" date="2023" name="Int. J. Syst. Evol. Microbiol.">
        <title>Physiological and genomic analyses of cobalamin (vitamin B12)-auxotrophy of Lysobacter auxotrophicus sp. nov., a methionine-auxotrophic chitinolytic bacterium isolated from chitin-treated soil.</title>
        <authorList>
            <person name="Saito A."/>
            <person name="Dohra H."/>
            <person name="Hamada M."/>
            <person name="Moriuchi R."/>
            <person name="Kotsuchibashi Y."/>
            <person name="Mori K."/>
        </authorList>
    </citation>
    <scope>NUCLEOTIDE SEQUENCE [LARGE SCALE GENOMIC DNA]</scope>
    <source>
        <strain evidence="16 17">5-21a</strain>
    </source>
</reference>
<evidence type="ECO:0000256" key="2">
    <source>
        <dbReference type="ARBA" id="ARBA00022448"/>
    </source>
</evidence>
<keyword evidence="17" id="KW-1185">Reference proteome</keyword>
<dbReference type="RefSeq" id="WP_281780055.1">
    <property type="nucleotide sequence ID" value="NZ_AP027041.1"/>
</dbReference>
<feature type="signal peptide" evidence="13">
    <location>
        <begin position="1"/>
        <end position="26"/>
    </location>
</feature>
<dbReference type="InterPro" id="IPR000531">
    <property type="entry name" value="Beta-barrel_TonB"/>
</dbReference>
<keyword evidence="9 11" id="KW-0472">Membrane</keyword>
<keyword evidence="8" id="KW-0626">Porin</keyword>
<dbReference type="Pfam" id="PF00593">
    <property type="entry name" value="TonB_dep_Rec_b-barrel"/>
    <property type="match status" value="1"/>
</dbReference>
<name>A0ABN6UPF5_9GAMM</name>
<dbReference type="CDD" id="cd01347">
    <property type="entry name" value="ligand_gated_channel"/>
    <property type="match status" value="1"/>
</dbReference>
<evidence type="ECO:0000256" key="4">
    <source>
        <dbReference type="ARBA" id="ARBA00022692"/>
    </source>
</evidence>
<evidence type="ECO:0000256" key="12">
    <source>
        <dbReference type="RuleBase" id="RU003357"/>
    </source>
</evidence>
<evidence type="ECO:0000259" key="14">
    <source>
        <dbReference type="Pfam" id="PF00593"/>
    </source>
</evidence>
<evidence type="ECO:0000313" key="16">
    <source>
        <dbReference type="EMBL" id="BDU18181.1"/>
    </source>
</evidence>
<keyword evidence="10 11" id="KW-0998">Cell outer membrane</keyword>
<gene>
    <name evidence="16" type="primary">btuB</name>
    <name evidence="16" type="ORF">LA521A_33820</name>
</gene>
<dbReference type="Gene3D" id="2.170.130.10">
    <property type="entry name" value="TonB-dependent receptor, plug domain"/>
    <property type="match status" value="1"/>
</dbReference>
<evidence type="ECO:0000259" key="15">
    <source>
        <dbReference type="Pfam" id="PF07715"/>
    </source>
</evidence>
<dbReference type="InterPro" id="IPR012910">
    <property type="entry name" value="Plug_dom"/>
</dbReference>
<evidence type="ECO:0000256" key="3">
    <source>
        <dbReference type="ARBA" id="ARBA00022452"/>
    </source>
</evidence>
<dbReference type="SUPFAM" id="SSF56935">
    <property type="entry name" value="Porins"/>
    <property type="match status" value="1"/>
</dbReference>
<evidence type="ECO:0000256" key="8">
    <source>
        <dbReference type="ARBA" id="ARBA00023114"/>
    </source>
</evidence>
<sequence length="623" mass="68026">MSFRSTVHVHALAFACALALPSLAHAAPQATDLDEVVVTANRTAVTVNDALAPVEVIDAEQIRRSQARSLPDLLRGRAGISLSNQGGAGKLTTLFLRGAESDHVLVLVDGIRIGSATSGLASLQDLPVDLIDRVEIVRGPRSSLYGADAIGGVIQVFTRRDREGFAPRVTVGGGSNGLNEFATGFGGRSGRTWFGADYSHSHTQGINACRGYFDPVTFDGAGCFIATDSQPDRDGYTRDSLSVRGGIQFNEQWSLEGHGLRNEGDNEFDGDFTDRAKTVQQVVGGKLRWHPNDRVDLHLTAGRNIDASDNYLGDTYLDYFSTYRDSATLQGDFGLAEKHLLSVGLDWLDDSVSSTTPYDELSRNNKAAFVQYQGRMGAQSLEASVRRDDNAQFGGHTTGSAAWGIEFAQNWRITAGYGSAFKAPTFNELYYPFFGNADLRPEDSETWELGVAWRGDTFNVRLDTFDTDVDDLIAFDAAISLPNNVERARMRGAELGVDTTVAEWTINGAISYLDTENRSGFYEGNDLARRAKNSARIDVDRAFGKFRVGATAVGEGSRFDDVANTRRLGGYGTLDLRAEYAITSSLTLQARVANVFDRDYETVAFYNQAGREWFLTLRYAPVN</sequence>
<feature type="domain" description="TonB-dependent receptor-like beta-barrel" evidence="14">
    <location>
        <begin position="279"/>
        <end position="595"/>
    </location>
</feature>
<evidence type="ECO:0000256" key="6">
    <source>
        <dbReference type="ARBA" id="ARBA00023065"/>
    </source>
</evidence>
<dbReference type="InterPro" id="IPR039426">
    <property type="entry name" value="TonB-dep_rcpt-like"/>
</dbReference>
<evidence type="ECO:0000256" key="11">
    <source>
        <dbReference type="PROSITE-ProRule" id="PRU01360"/>
    </source>
</evidence>
<keyword evidence="4 11" id="KW-0812">Transmembrane</keyword>
<comment type="similarity">
    <text evidence="11 12">Belongs to the TonB-dependent receptor family.</text>
</comment>
<feature type="chain" id="PRO_5046846400" evidence="13">
    <location>
        <begin position="27"/>
        <end position="623"/>
    </location>
</feature>
<dbReference type="PROSITE" id="PS52016">
    <property type="entry name" value="TONB_DEPENDENT_REC_3"/>
    <property type="match status" value="1"/>
</dbReference>
<dbReference type="PANTHER" id="PTHR30069">
    <property type="entry name" value="TONB-DEPENDENT OUTER MEMBRANE RECEPTOR"/>
    <property type="match status" value="1"/>
</dbReference>
<keyword evidence="7 12" id="KW-0798">TonB box</keyword>
<comment type="subcellular location">
    <subcellularLocation>
        <location evidence="1 11">Cell outer membrane</location>
        <topology evidence="1 11">Multi-pass membrane protein</topology>
    </subcellularLocation>
</comment>
<evidence type="ECO:0000256" key="13">
    <source>
        <dbReference type="SAM" id="SignalP"/>
    </source>
</evidence>
<accession>A0ABN6UPF5</accession>
<keyword evidence="6" id="KW-0406">Ion transport</keyword>
<evidence type="ECO:0000256" key="5">
    <source>
        <dbReference type="ARBA" id="ARBA00022729"/>
    </source>
</evidence>
<evidence type="ECO:0000256" key="10">
    <source>
        <dbReference type="ARBA" id="ARBA00023237"/>
    </source>
</evidence>